<dbReference type="Pfam" id="PF03845">
    <property type="entry name" value="Spore_permease"/>
    <property type="match status" value="1"/>
</dbReference>
<feature type="transmembrane region" description="Helical" evidence="8">
    <location>
        <begin position="83"/>
        <end position="100"/>
    </location>
</feature>
<keyword evidence="4" id="KW-0309">Germination</keyword>
<keyword evidence="7 8" id="KW-0472">Membrane</keyword>
<keyword evidence="6 8" id="KW-1133">Transmembrane helix</keyword>
<evidence type="ECO:0000256" key="4">
    <source>
        <dbReference type="ARBA" id="ARBA00022544"/>
    </source>
</evidence>
<protein>
    <submittedName>
        <fullName evidence="9">Endospore germination permease</fullName>
    </submittedName>
</protein>
<feature type="transmembrane region" description="Helical" evidence="8">
    <location>
        <begin position="302"/>
        <end position="320"/>
    </location>
</feature>
<keyword evidence="3" id="KW-0813">Transport</keyword>
<evidence type="ECO:0000256" key="6">
    <source>
        <dbReference type="ARBA" id="ARBA00022989"/>
    </source>
</evidence>
<feature type="transmembrane region" description="Helical" evidence="8">
    <location>
        <begin position="12"/>
        <end position="30"/>
    </location>
</feature>
<dbReference type="AlphaFoldDB" id="A0A7D3XPZ8"/>
<feature type="transmembrane region" description="Helical" evidence="8">
    <location>
        <begin position="120"/>
        <end position="139"/>
    </location>
</feature>
<dbReference type="PANTHER" id="PTHR34975:SF2">
    <property type="entry name" value="SPORE GERMINATION PROTEIN A2"/>
    <property type="match status" value="1"/>
</dbReference>
<dbReference type="GO" id="GO:0009847">
    <property type="term" value="P:spore germination"/>
    <property type="evidence" value="ECO:0007669"/>
    <property type="project" value="InterPro"/>
</dbReference>
<feature type="transmembrane region" description="Helical" evidence="8">
    <location>
        <begin position="272"/>
        <end position="290"/>
    </location>
</feature>
<dbReference type="Proteomes" id="UP000503088">
    <property type="component" value="Chromosome"/>
</dbReference>
<gene>
    <name evidence="9" type="ORF">GXN76_07460</name>
</gene>
<evidence type="ECO:0000256" key="3">
    <source>
        <dbReference type="ARBA" id="ARBA00022448"/>
    </source>
</evidence>
<dbReference type="EMBL" id="CP048104">
    <property type="protein sequence ID" value="QKG84327.1"/>
    <property type="molecule type" value="Genomic_DNA"/>
</dbReference>
<evidence type="ECO:0000256" key="2">
    <source>
        <dbReference type="ARBA" id="ARBA00007998"/>
    </source>
</evidence>
<name>A0A7D3XPZ8_9BACL</name>
<evidence type="ECO:0000256" key="7">
    <source>
        <dbReference type="ARBA" id="ARBA00023136"/>
    </source>
</evidence>
<feature type="transmembrane region" description="Helical" evidence="8">
    <location>
        <begin position="185"/>
        <end position="204"/>
    </location>
</feature>
<dbReference type="PANTHER" id="PTHR34975">
    <property type="entry name" value="SPORE GERMINATION PROTEIN A2"/>
    <property type="match status" value="1"/>
</dbReference>
<dbReference type="NCBIfam" id="TIGR00912">
    <property type="entry name" value="2A0309"/>
    <property type="match status" value="1"/>
</dbReference>
<feature type="transmembrane region" description="Helical" evidence="8">
    <location>
        <begin position="42"/>
        <end position="62"/>
    </location>
</feature>
<feature type="transmembrane region" description="Helical" evidence="8">
    <location>
        <begin position="332"/>
        <end position="355"/>
    </location>
</feature>
<proteinExistence type="inferred from homology"/>
<evidence type="ECO:0000256" key="1">
    <source>
        <dbReference type="ARBA" id="ARBA00004141"/>
    </source>
</evidence>
<comment type="similarity">
    <text evidence="2">Belongs to the amino acid-polyamine-organocation (APC) superfamily. Spore germination protein (SGP) (TC 2.A.3.9) family.</text>
</comment>
<evidence type="ECO:0000313" key="10">
    <source>
        <dbReference type="Proteomes" id="UP000503088"/>
    </source>
</evidence>
<organism evidence="9 10">
    <name type="scientific">Kroppenstedtia pulmonis</name>
    <dbReference type="NCBI Taxonomy" id="1380685"/>
    <lineage>
        <taxon>Bacteria</taxon>
        <taxon>Bacillati</taxon>
        <taxon>Bacillota</taxon>
        <taxon>Bacilli</taxon>
        <taxon>Bacillales</taxon>
        <taxon>Thermoactinomycetaceae</taxon>
        <taxon>Kroppenstedtia</taxon>
    </lineage>
</organism>
<dbReference type="InterPro" id="IPR004761">
    <property type="entry name" value="Spore_GerAB"/>
</dbReference>
<dbReference type="GO" id="GO:0016020">
    <property type="term" value="C:membrane"/>
    <property type="evidence" value="ECO:0007669"/>
    <property type="project" value="UniProtKB-SubCell"/>
</dbReference>
<accession>A0A7D3XPZ8</accession>
<keyword evidence="5 8" id="KW-0812">Transmembrane</keyword>
<evidence type="ECO:0000313" key="9">
    <source>
        <dbReference type="EMBL" id="QKG84327.1"/>
    </source>
</evidence>
<comment type="subcellular location">
    <subcellularLocation>
        <location evidence="1">Membrane</location>
        <topology evidence="1">Multi-pass membrane protein</topology>
    </subcellularLocation>
</comment>
<sequence length="366" mass="40552">MSRGNGSIGMLQLAFLFIGSTGVLNHVILIPALLDAAKRDSWIAVIFASVLFLGWMTLIYGLMKRTGREDLIQLISHNVGKPAGWFLSGLIFLSALLKGYVGLKDTSGWLSSIVLPETPYLPIVLLLVVLCWLAACWGIQALSITSGILLPFVMLFGLFVMSGNFPKKDYSLLFPLFQQGPEPVLEGMMFAGVGFSELILILALQHHLKKPVRLFSLWFLAIFITMLTLGPLTGSIAEFGPEAASHQRYPAFEQWRILTLGGFVTHVDFLSIYQWLTGTFIRVSLSLYIMGEALRIPKKKRWAGLAGLGILLCALSFYPRSDIVFWSMLERIVLPLSLVVSLTLGLAFTFFSLLATRKNTKRTISS</sequence>
<dbReference type="KEGG" id="kpul:GXN76_07460"/>
<feature type="transmembrane region" description="Helical" evidence="8">
    <location>
        <begin position="216"/>
        <end position="237"/>
    </location>
</feature>
<reference evidence="9 10" key="1">
    <citation type="submission" date="2020-01" db="EMBL/GenBank/DDBJ databases">
        <authorList>
            <person name="Gulvik C.A."/>
            <person name="Batra D.G."/>
        </authorList>
    </citation>
    <scope>NUCLEOTIDE SEQUENCE [LARGE SCALE GENOMIC DNA]</scope>
    <source>
        <strain evidence="9 10">W9323</strain>
    </source>
</reference>
<evidence type="ECO:0000256" key="8">
    <source>
        <dbReference type="SAM" id="Phobius"/>
    </source>
</evidence>
<feature type="transmembrane region" description="Helical" evidence="8">
    <location>
        <begin position="146"/>
        <end position="165"/>
    </location>
</feature>
<keyword evidence="10" id="KW-1185">Reference proteome</keyword>
<evidence type="ECO:0000256" key="5">
    <source>
        <dbReference type="ARBA" id="ARBA00022692"/>
    </source>
</evidence>
<dbReference type="RefSeq" id="WP_173221921.1">
    <property type="nucleotide sequence ID" value="NZ_CP048104.1"/>
</dbReference>